<feature type="transmembrane region" description="Helical" evidence="1">
    <location>
        <begin position="6"/>
        <end position="22"/>
    </location>
</feature>
<proteinExistence type="predicted"/>
<dbReference type="STRING" id="1267021.FPB0191_01101"/>
<reference evidence="2 3" key="1">
    <citation type="journal article" date="2014" name="Appl. Environ. Microbiol.">
        <title>Gut symbionts from distinct hosts exhibit genotoxic activity via divergent colibactin biosynthetic pathways.</title>
        <authorList>
            <person name="Engel P."/>
            <person name="Vizcaino M.I."/>
            <person name="Crawford J.M."/>
        </authorList>
    </citation>
    <scope>NUCLEOTIDE SEQUENCE [LARGE SCALE GENOMIC DNA]</scope>
    <source>
        <strain evidence="2 3">PEB0191</strain>
    </source>
</reference>
<feature type="transmembrane region" description="Helical" evidence="1">
    <location>
        <begin position="73"/>
        <end position="94"/>
    </location>
</feature>
<keyword evidence="1" id="KW-0812">Transmembrane</keyword>
<gene>
    <name evidence="2" type="ORF">FPB0191_01101</name>
</gene>
<keyword evidence="1" id="KW-0472">Membrane</keyword>
<keyword evidence="3" id="KW-1185">Reference proteome</keyword>
<accession>A0A0A7S048</accession>
<dbReference type="HOGENOM" id="CLU_2329661_0_0_6"/>
<protein>
    <submittedName>
        <fullName evidence="2">Uncharacterized protein</fullName>
    </submittedName>
</protein>
<evidence type="ECO:0000313" key="2">
    <source>
        <dbReference type="EMBL" id="AJA44925.1"/>
    </source>
</evidence>
<dbReference type="AlphaFoldDB" id="A0A0A7S048"/>
<evidence type="ECO:0000313" key="3">
    <source>
        <dbReference type="Proteomes" id="UP000030901"/>
    </source>
</evidence>
<dbReference type="KEGG" id="fpp:FPB0191_01101"/>
<sequence length="98" mass="12015">MIIQWILFICFTVFSVYVRLYFFLRATNYYSDKSLNLKRIYAIIYYIFTLSYCVYMFFVVFDNLDVFGGDFLFTFISWLLIMNFTMNVFFVISLTQKY</sequence>
<dbReference type="EMBL" id="CP009056">
    <property type="protein sequence ID" value="AJA44925.1"/>
    <property type="molecule type" value="Genomic_DNA"/>
</dbReference>
<name>A0A0A7S048_FRIPE</name>
<evidence type="ECO:0000256" key="1">
    <source>
        <dbReference type="SAM" id="Phobius"/>
    </source>
</evidence>
<organism evidence="2 3">
    <name type="scientific">Frischella perrara</name>
    <dbReference type="NCBI Taxonomy" id="1267021"/>
    <lineage>
        <taxon>Bacteria</taxon>
        <taxon>Pseudomonadati</taxon>
        <taxon>Pseudomonadota</taxon>
        <taxon>Gammaproteobacteria</taxon>
        <taxon>Orbales</taxon>
        <taxon>Orbaceae</taxon>
        <taxon>Frischella</taxon>
    </lineage>
</organism>
<dbReference type="Proteomes" id="UP000030901">
    <property type="component" value="Chromosome"/>
</dbReference>
<keyword evidence="1" id="KW-1133">Transmembrane helix</keyword>
<feature type="transmembrane region" description="Helical" evidence="1">
    <location>
        <begin position="43"/>
        <end position="61"/>
    </location>
</feature>